<feature type="region of interest" description="Disordered" evidence="1">
    <location>
        <begin position="12"/>
        <end position="46"/>
    </location>
</feature>
<evidence type="ECO:0000256" key="1">
    <source>
        <dbReference type="SAM" id="MobiDB-lite"/>
    </source>
</evidence>
<keyword evidence="3" id="KW-1185">Reference proteome</keyword>
<dbReference type="Proteomes" id="UP000019487">
    <property type="component" value="Unassembled WGS sequence"/>
</dbReference>
<reference evidence="2 3" key="1">
    <citation type="journal article" date="2014" name="Genome Announc.">
        <title>Draft genome sequence of Sclerotinia borealis, a psychrophilic plant pathogenic fungus.</title>
        <authorList>
            <person name="Mardanov A.V."/>
            <person name="Beletsky A.V."/>
            <person name="Kadnikov V.V."/>
            <person name="Ignatov A.N."/>
            <person name="Ravin N.V."/>
        </authorList>
    </citation>
    <scope>NUCLEOTIDE SEQUENCE [LARGE SCALE GENOMIC DNA]</scope>
    <source>
        <strain evidence="3">F-4157</strain>
    </source>
</reference>
<comment type="caution">
    <text evidence="2">The sequence shown here is derived from an EMBL/GenBank/DDBJ whole genome shotgun (WGS) entry which is preliminary data.</text>
</comment>
<protein>
    <submittedName>
        <fullName evidence="2">Uncharacterized protein</fullName>
    </submittedName>
</protein>
<evidence type="ECO:0000313" key="2">
    <source>
        <dbReference type="EMBL" id="ESZ99597.1"/>
    </source>
</evidence>
<name>W9CS16_SCLBF</name>
<accession>W9CS16</accession>
<dbReference type="AlphaFoldDB" id="W9CS16"/>
<organism evidence="2 3">
    <name type="scientific">Sclerotinia borealis (strain F-4128)</name>
    <dbReference type="NCBI Taxonomy" id="1432307"/>
    <lineage>
        <taxon>Eukaryota</taxon>
        <taxon>Fungi</taxon>
        <taxon>Dikarya</taxon>
        <taxon>Ascomycota</taxon>
        <taxon>Pezizomycotina</taxon>
        <taxon>Leotiomycetes</taxon>
        <taxon>Helotiales</taxon>
        <taxon>Sclerotiniaceae</taxon>
        <taxon>Sclerotinia</taxon>
    </lineage>
</organism>
<dbReference type="HOGENOM" id="CLU_2172538_0_0_1"/>
<gene>
    <name evidence="2" type="ORF">SBOR_0008</name>
</gene>
<feature type="compositionally biased region" description="Pro residues" evidence="1">
    <location>
        <begin position="15"/>
        <end position="41"/>
    </location>
</feature>
<evidence type="ECO:0000313" key="3">
    <source>
        <dbReference type="Proteomes" id="UP000019487"/>
    </source>
</evidence>
<sequence>MMNLFRRIRRLNKNPPLPLPLPSLPKPQPSPLSLPPPPPPTQKLNPSDWLRRAQIFDSNIHTFGERSGAQGMERGNVEYVFTRADGEVEERIREGIEEGGGWGGAGVGCK</sequence>
<proteinExistence type="predicted"/>
<dbReference type="EMBL" id="AYSA01000001">
    <property type="protein sequence ID" value="ESZ99597.1"/>
    <property type="molecule type" value="Genomic_DNA"/>
</dbReference>